<dbReference type="PANTHER" id="PTHR37162:SF1">
    <property type="entry name" value="BED-TYPE DOMAIN-CONTAINING PROTEIN"/>
    <property type="match status" value="1"/>
</dbReference>
<evidence type="ECO:0000259" key="2">
    <source>
        <dbReference type="Pfam" id="PF05699"/>
    </source>
</evidence>
<evidence type="ECO:0000313" key="6">
    <source>
        <dbReference type="Proteomes" id="UP000663874"/>
    </source>
</evidence>
<dbReference type="OrthoDB" id="10033706at2759"/>
<feature type="compositionally biased region" description="Acidic residues" evidence="1">
    <location>
        <begin position="590"/>
        <end position="607"/>
    </location>
</feature>
<proteinExistence type="predicted"/>
<feature type="region of interest" description="Disordered" evidence="1">
    <location>
        <begin position="586"/>
        <end position="612"/>
    </location>
</feature>
<comment type="caution">
    <text evidence="5">The sequence shown here is derived from an EMBL/GenBank/DDBJ whole genome shotgun (WGS) entry which is preliminary data.</text>
</comment>
<dbReference type="EMBL" id="CAJOBE010013008">
    <property type="protein sequence ID" value="CAF4158367.1"/>
    <property type="molecule type" value="Genomic_DNA"/>
</dbReference>
<feature type="region of interest" description="Disordered" evidence="1">
    <location>
        <begin position="12"/>
        <end position="37"/>
    </location>
</feature>
<feature type="compositionally biased region" description="Basic and acidic residues" evidence="1">
    <location>
        <begin position="27"/>
        <end position="37"/>
    </location>
</feature>
<dbReference type="EMBL" id="CAJOAX010003667">
    <property type="protein sequence ID" value="CAF3866670.1"/>
    <property type="molecule type" value="Genomic_DNA"/>
</dbReference>
<feature type="domain" description="HAT C-terminal dimerisation" evidence="2">
    <location>
        <begin position="632"/>
        <end position="674"/>
    </location>
</feature>
<gene>
    <name evidence="5" type="ORF">FNK824_LOCUS34056</name>
    <name evidence="4" type="ORF">OTI717_LOCUS21992</name>
    <name evidence="3" type="ORF">RFH988_LOCUS31298</name>
</gene>
<dbReference type="Proteomes" id="UP000663823">
    <property type="component" value="Unassembled WGS sequence"/>
</dbReference>
<evidence type="ECO:0000313" key="4">
    <source>
        <dbReference type="EMBL" id="CAF3866670.1"/>
    </source>
</evidence>
<dbReference type="InterPro" id="IPR008906">
    <property type="entry name" value="HATC_C_dom"/>
</dbReference>
<evidence type="ECO:0000313" key="3">
    <source>
        <dbReference type="EMBL" id="CAF1331724.1"/>
    </source>
</evidence>
<dbReference type="PANTHER" id="PTHR37162">
    <property type="entry name" value="HAT FAMILY DIMERISATION DOMAINCONTAINING PROTEIN-RELATED"/>
    <property type="match status" value="1"/>
</dbReference>
<dbReference type="AlphaFoldDB" id="A0A819YKL2"/>
<dbReference type="SUPFAM" id="SSF53098">
    <property type="entry name" value="Ribonuclease H-like"/>
    <property type="match status" value="1"/>
</dbReference>
<evidence type="ECO:0000313" key="5">
    <source>
        <dbReference type="EMBL" id="CAF4158367.1"/>
    </source>
</evidence>
<dbReference type="Proteomes" id="UP000663882">
    <property type="component" value="Unassembled WGS sequence"/>
</dbReference>
<protein>
    <recommendedName>
        <fullName evidence="2">HAT C-terminal dimerisation domain-containing protein</fullName>
    </recommendedName>
</protein>
<dbReference type="Pfam" id="PF05699">
    <property type="entry name" value="Dimer_Tnp_hAT"/>
    <property type="match status" value="1"/>
</dbReference>
<name>A0A819YKL2_9BILA</name>
<dbReference type="Proteomes" id="UP000663874">
    <property type="component" value="Unassembled WGS sequence"/>
</dbReference>
<evidence type="ECO:0000256" key="1">
    <source>
        <dbReference type="SAM" id="MobiDB-lite"/>
    </source>
</evidence>
<reference evidence="5" key="1">
    <citation type="submission" date="2021-02" db="EMBL/GenBank/DDBJ databases">
        <authorList>
            <person name="Nowell W R."/>
        </authorList>
    </citation>
    <scope>NUCLEOTIDE SEQUENCE</scope>
</reference>
<sequence length="719" mass="83162">MFDENEEVHVLVENELSPKEQQAQTSTEHKLKQANTQEKKKGVFRSEWLNEFKFLKEYKADKSKVTCMACNTQFNVHYGGKSDVIQHSKSKQHSKNMLTFNIDRQLITTAIKPTREKDEIAAAEATIVYHSVRHGISYLAQQCTTDVLKTLFASSSIAKSLSCGKTKAAAIATNVLAPYFTHIVVEEIKLAFHYSLAFDASNKGNLKTFPFCIQYFSDIGVKKDFIDDSSESAVDIHRNARQILNKYGLSIDGLTAIGADNTNVNVGENHSVFSLFRDEKPNVIKGSCYNHILHNSVKYSHKVLPIDVEKNLLTIYTHFSRSAKRIAELKSYYEFYEQDYMVILKHIKLRWLTLYTSIERLLQVFTPIKNYFLSLDDDCPKELQEFFSSEEGHCVLSFLEYILHIIQKSNLKLQRQYLSAVSLHQIITDLKINLQQRLISSFYGTSCRLKLSRLEPNVADKLKISFARFIERVIEYIDEYYLLKKKDKHGKVIEPKYLPPAFMYEAIRPFGLSTVNDITWDQITKCIELFHMENINENDLFHEFSEIQIIFKAIQDKNISLYDQVQLYISNKTNANITTASSRKFFSDKEVEEEQPDNDDDDDSTEENGEKKEIRPDQLWAMLLSVKPIPSPNLHKFISFLFSIPCSNAYVESVFSIMKHLFDDKRNRMSTELIAAELKIRLNSSLSCTKIYDFLLSKPELLKLIHSNEKYCTKKQRVN</sequence>
<organism evidence="5 6">
    <name type="scientific">Rotaria sordida</name>
    <dbReference type="NCBI Taxonomy" id="392033"/>
    <lineage>
        <taxon>Eukaryota</taxon>
        <taxon>Metazoa</taxon>
        <taxon>Spiralia</taxon>
        <taxon>Gnathifera</taxon>
        <taxon>Rotifera</taxon>
        <taxon>Eurotatoria</taxon>
        <taxon>Bdelloidea</taxon>
        <taxon>Philodinida</taxon>
        <taxon>Philodinidae</taxon>
        <taxon>Rotaria</taxon>
    </lineage>
</organism>
<dbReference type="EMBL" id="CAJNOO010003334">
    <property type="protein sequence ID" value="CAF1331724.1"/>
    <property type="molecule type" value="Genomic_DNA"/>
</dbReference>
<dbReference type="InterPro" id="IPR012337">
    <property type="entry name" value="RNaseH-like_sf"/>
</dbReference>
<accession>A0A819YKL2</accession>
<dbReference type="GO" id="GO:0046983">
    <property type="term" value="F:protein dimerization activity"/>
    <property type="evidence" value="ECO:0007669"/>
    <property type="project" value="InterPro"/>
</dbReference>